<evidence type="ECO:0000313" key="2">
    <source>
        <dbReference type="EMBL" id="GIF79521.1"/>
    </source>
</evidence>
<dbReference type="Pfam" id="PF10722">
    <property type="entry name" value="YbjN"/>
    <property type="match status" value="1"/>
</dbReference>
<protein>
    <recommendedName>
        <fullName evidence="4">YbjN domain-containing protein</fullName>
    </recommendedName>
</protein>
<name>A0A8J3J8T4_9ACTN</name>
<accession>A0A8J3J8T4</accession>
<proteinExistence type="predicted"/>
<sequence length="203" mass="22111">MTTVEQTCALIEQACAELPLDRTGPHSYVVTLPGTHKLKTNVNLIVGEHALRVEAFVVRQPDENREAVWAWLLRRNAKLYGVAFTIDAVGDVYLTGRLPLDAVTPRELDSLLGAVLAAADESFDTLLELGFATAIKREWRWRISRGEPTDNLRAFRHLMDDEAEEPTTRPEGLAAAATPSGGGAVLDTGTDVLPEPGRDARAA</sequence>
<evidence type="ECO:0008006" key="4">
    <source>
        <dbReference type="Google" id="ProtNLM"/>
    </source>
</evidence>
<evidence type="ECO:0000256" key="1">
    <source>
        <dbReference type="SAM" id="MobiDB-lite"/>
    </source>
</evidence>
<organism evidence="2 3">
    <name type="scientific">Catellatospora bangladeshensis</name>
    <dbReference type="NCBI Taxonomy" id="310355"/>
    <lineage>
        <taxon>Bacteria</taxon>
        <taxon>Bacillati</taxon>
        <taxon>Actinomycetota</taxon>
        <taxon>Actinomycetes</taxon>
        <taxon>Micromonosporales</taxon>
        <taxon>Micromonosporaceae</taxon>
        <taxon>Catellatospora</taxon>
    </lineage>
</organism>
<dbReference type="EMBL" id="BONF01000005">
    <property type="protein sequence ID" value="GIF79521.1"/>
    <property type="molecule type" value="Genomic_DNA"/>
</dbReference>
<dbReference type="InterPro" id="IPR019660">
    <property type="entry name" value="Put_sensory_transdc_reg_YbjN"/>
</dbReference>
<comment type="caution">
    <text evidence="2">The sequence shown here is derived from an EMBL/GenBank/DDBJ whole genome shotgun (WGS) entry which is preliminary data.</text>
</comment>
<dbReference type="Proteomes" id="UP000601223">
    <property type="component" value="Unassembled WGS sequence"/>
</dbReference>
<feature type="region of interest" description="Disordered" evidence="1">
    <location>
        <begin position="162"/>
        <end position="203"/>
    </location>
</feature>
<gene>
    <name evidence="2" type="ORF">Cba03nite_08700</name>
</gene>
<evidence type="ECO:0000313" key="3">
    <source>
        <dbReference type="Proteomes" id="UP000601223"/>
    </source>
</evidence>
<dbReference type="RefSeq" id="WP_203742008.1">
    <property type="nucleotide sequence ID" value="NZ_BONF01000005.1"/>
</dbReference>
<keyword evidence="3" id="KW-1185">Reference proteome</keyword>
<dbReference type="Gene3D" id="3.30.1460.10">
    <property type="match status" value="1"/>
</dbReference>
<dbReference type="AlphaFoldDB" id="A0A8J3J8T4"/>
<reference evidence="2 3" key="1">
    <citation type="submission" date="2021-01" db="EMBL/GenBank/DDBJ databases">
        <title>Whole genome shotgun sequence of Catellatospora bangladeshensis NBRC 107357.</title>
        <authorList>
            <person name="Komaki H."/>
            <person name="Tamura T."/>
        </authorList>
    </citation>
    <scope>NUCLEOTIDE SEQUENCE [LARGE SCALE GENOMIC DNA]</scope>
    <source>
        <strain evidence="2 3">NBRC 107357</strain>
    </source>
</reference>
<dbReference type="SUPFAM" id="SSF69635">
    <property type="entry name" value="Type III secretory system chaperone-like"/>
    <property type="match status" value="1"/>
</dbReference>